<feature type="region of interest" description="Disordered" evidence="1">
    <location>
        <begin position="1"/>
        <end position="51"/>
    </location>
</feature>
<feature type="compositionally biased region" description="Basic and acidic residues" evidence="1">
    <location>
        <begin position="13"/>
        <end position="23"/>
    </location>
</feature>
<name>A0A8S2XWG0_9BILA</name>
<evidence type="ECO:0000313" key="2">
    <source>
        <dbReference type="EMBL" id="CAF4513504.1"/>
    </source>
</evidence>
<dbReference type="EMBL" id="CAJOBA010099005">
    <property type="protein sequence ID" value="CAF4513504.1"/>
    <property type="molecule type" value="Genomic_DNA"/>
</dbReference>
<feature type="non-terminal residue" evidence="2">
    <location>
        <position position="51"/>
    </location>
</feature>
<dbReference type="AlphaFoldDB" id="A0A8S2XWG0"/>
<evidence type="ECO:0000313" key="3">
    <source>
        <dbReference type="Proteomes" id="UP000682733"/>
    </source>
</evidence>
<sequence length="51" mass="5890">MSFKLQTVSSHFENNKTKNKETDINEDSSGIDNDEENIKLENNSDEETNQQ</sequence>
<proteinExistence type="predicted"/>
<protein>
    <submittedName>
        <fullName evidence="2">Uncharacterized protein</fullName>
    </submittedName>
</protein>
<gene>
    <name evidence="2" type="ORF">TMI583_LOCUS48437</name>
</gene>
<comment type="caution">
    <text evidence="2">The sequence shown here is derived from an EMBL/GenBank/DDBJ whole genome shotgun (WGS) entry which is preliminary data.</text>
</comment>
<reference evidence="2" key="1">
    <citation type="submission" date="2021-02" db="EMBL/GenBank/DDBJ databases">
        <authorList>
            <person name="Nowell W R."/>
        </authorList>
    </citation>
    <scope>NUCLEOTIDE SEQUENCE</scope>
</reference>
<evidence type="ECO:0000256" key="1">
    <source>
        <dbReference type="SAM" id="MobiDB-lite"/>
    </source>
</evidence>
<feature type="compositionally biased region" description="Polar residues" evidence="1">
    <location>
        <begin position="1"/>
        <end position="12"/>
    </location>
</feature>
<dbReference type="Proteomes" id="UP000682733">
    <property type="component" value="Unassembled WGS sequence"/>
</dbReference>
<organism evidence="2 3">
    <name type="scientific">Didymodactylos carnosus</name>
    <dbReference type="NCBI Taxonomy" id="1234261"/>
    <lineage>
        <taxon>Eukaryota</taxon>
        <taxon>Metazoa</taxon>
        <taxon>Spiralia</taxon>
        <taxon>Gnathifera</taxon>
        <taxon>Rotifera</taxon>
        <taxon>Eurotatoria</taxon>
        <taxon>Bdelloidea</taxon>
        <taxon>Philodinida</taxon>
        <taxon>Philodinidae</taxon>
        <taxon>Didymodactylos</taxon>
    </lineage>
</organism>
<accession>A0A8S2XWG0</accession>